<dbReference type="PATRIC" id="fig|1156395.6.peg.1832"/>
<dbReference type="EMBL" id="MAGO01000009">
    <property type="protein sequence ID" value="OCC14757.1"/>
    <property type="molecule type" value="Genomic_DNA"/>
</dbReference>
<proteinExistence type="inferred from homology"/>
<feature type="binding site" evidence="8">
    <location>
        <position position="143"/>
    </location>
    <ligand>
        <name>GTP</name>
        <dbReference type="ChEBI" id="CHEBI:37565"/>
    </ligand>
</feature>
<evidence type="ECO:0000313" key="14">
    <source>
        <dbReference type="Proteomes" id="UP000093080"/>
    </source>
</evidence>
<dbReference type="FunFam" id="3.40.50.1440:FF:000023">
    <property type="entry name" value="Cell division protein FtsZ"/>
    <property type="match status" value="1"/>
</dbReference>
<dbReference type="GO" id="GO:0005737">
    <property type="term" value="C:cytoplasm"/>
    <property type="evidence" value="ECO:0007669"/>
    <property type="project" value="UniProtKB-SubCell"/>
</dbReference>
<keyword evidence="2 8" id="KW-0963">Cytoplasm</keyword>
<name>A0A1B9F481_9BACT</name>
<dbReference type="Gene3D" id="3.30.1330.20">
    <property type="entry name" value="Tubulin/FtsZ, C-terminal domain"/>
    <property type="match status" value="1"/>
</dbReference>
<evidence type="ECO:0000256" key="1">
    <source>
        <dbReference type="ARBA" id="ARBA00009690"/>
    </source>
</evidence>
<dbReference type="Proteomes" id="UP000093080">
    <property type="component" value="Unassembled WGS sequence"/>
</dbReference>
<dbReference type="PROSITE" id="PS01134">
    <property type="entry name" value="FTSZ_1"/>
    <property type="match status" value="1"/>
</dbReference>
<gene>
    <name evidence="8" type="primary">ftsZ</name>
    <name evidence="13" type="ORF">DBT_1817</name>
</gene>
<dbReference type="SMART" id="SM00865">
    <property type="entry name" value="Tubulin_C"/>
    <property type="match status" value="1"/>
</dbReference>
<dbReference type="InterPro" id="IPR024757">
    <property type="entry name" value="FtsZ_C"/>
</dbReference>
<protein>
    <recommendedName>
        <fullName evidence="8 9">Cell division protein FtsZ</fullName>
    </recommendedName>
</protein>
<dbReference type="HAMAP" id="MF_00909">
    <property type="entry name" value="FtsZ"/>
    <property type="match status" value="1"/>
</dbReference>
<dbReference type="PANTHER" id="PTHR30314">
    <property type="entry name" value="CELL DIVISION PROTEIN FTSZ-RELATED"/>
    <property type="match status" value="1"/>
</dbReference>
<dbReference type="OrthoDB" id="9813375at2"/>
<comment type="subunit">
    <text evidence="8">Homodimer. Polymerizes to form a dynamic ring structure in a strictly GTP-dependent manner. Interacts directly with several other division proteins.</text>
</comment>
<comment type="subcellular location">
    <subcellularLocation>
        <location evidence="8">Cytoplasm</location>
    </subcellularLocation>
    <text evidence="8">Assembles at midcell at the inner surface of the cytoplasmic membrane.</text>
</comment>
<keyword evidence="4 8" id="KW-0547">Nucleotide-binding</keyword>
<sequence length="405" mass="43566">MSFEFVESDLSAKIRVIGVGGGGGNAVNNMIESNLRGVDFIAANTDAQALDRSKAGVKIQLGKGLTKGLGAGARPEIGREAAEESAEEVRAALEGSDMVFITAGMGGGTGTGGAPVIAEISKELGALTVAVVTKPFLFEGKRRREIAERGLEELRKVVDTIITIPNDRLRSLADSKTPFFQLFKKADEVLYYAVRGISDLIVVQGYVNVDFADVRTVMSEMGLALMGTGMARGERRAIEAVRMAIANPLLEDITISGARGILMNITASPDTLTWEEVEQASTLIHDEAHEDANIIWGTVFDESIGDEIRVTVIATGIGGEAEQAEPMVVNVKSQRENDVHGDPRGLTDQGVKIYTTRDEPSVIRIDDLRGGVVTRKKTNEVPLKGLDEIDEDELEVPTFLRKKAD</sequence>
<keyword evidence="7 8" id="KW-0131">Cell cycle</keyword>
<dbReference type="PRINTS" id="PR00423">
    <property type="entry name" value="CELLDVISFTSZ"/>
</dbReference>
<dbReference type="Pfam" id="PF00091">
    <property type="entry name" value="Tubulin"/>
    <property type="match status" value="1"/>
</dbReference>
<dbReference type="InterPro" id="IPR018316">
    <property type="entry name" value="Tubulin/FtsZ_2-layer-sand-dom"/>
</dbReference>
<dbReference type="STRING" id="1156395.DBT_1817"/>
<comment type="similarity">
    <text evidence="1 8 10">Belongs to the FtsZ family.</text>
</comment>
<dbReference type="InterPro" id="IPR000158">
    <property type="entry name" value="Cell_div_FtsZ"/>
</dbReference>
<dbReference type="GO" id="GO:0005525">
    <property type="term" value="F:GTP binding"/>
    <property type="evidence" value="ECO:0007669"/>
    <property type="project" value="UniProtKB-UniRule"/>
</dbReference>
<dbReference type="SUPFAM" id="SSF55307">
    <property type="entry name" value="Tubulin C-terminal domain-like"/>
    <property type="match status" value="1"/>
</dbReference>
<evidence type="ECO:0000259" key="12">
    <source>
        <dbReference type="SMART" id="SM00865"/>
    </source>
</evidence>
<evidence type="ECO:0000313" key="13">
    <source>
        <dbReference type="EMBL" id="OCC14757.1"/>
    </source>
</evidence>
<dbReference type="InterPro" id="IPR008280">
    <property type="entry name" value="Tub_FtsZ_C"/>
</dbReference>
<reference evidence="13 14" key="1">
    <citation type="submission" date="2016-06" db="EMBL/GenBank/DDBJ databases">
        <title>Respiratory ammonification of nitrate coupled to the oxidation of elemental sulfur in deep-sea autotrophic thermophilic bacteria.</title>
        <authorList>
            <person name="Slobodkina G.B."/>
            <person name="Mardanov A.V."/>
            <person name="Ravin N.V."/>
            <person name="Frolova A.A."/>
            <person name="Viryasiv M.B."/>
            <person name="Chernyh N.A."/>
            <person name="Bonch-Osmolovskaya E.A."/>
            <person name="Slobodkin A.I."/>
        </authorList>
    </citation>
    <scope>NUCLEOTIDE SEQUENCE [LARGE SCALE GENOMIC DNA]</scope>
    <source>
        <strain evidence="13 14">S69</strain>
    </source>
</reference>
<comment type="function">
    <text evidence="8 10">Essential cell division protein that forms a contractile ring structure (Z ring) at the future cell division site. The regulation of the ring assembly controls the timing and the location of cell division. One of the functions of the FtsZ ring is to recruit other cell division proteins to the septum to produce a new cell wall between the dividing cells. Binds GTP and shows GTPase activity.</text>
</comment>
<evidence type="ECO:0000256" key="3">
    <source>
        <dbReference type="ARBA" id="ARBA00022618"/>
    </source>
</evidence>
<dbReference type="InterPro" id="IPR003008">
    <property type="entry name" value="Tubulin_FtsZ_GTPase"/>
</dbReference>
<dbReference type="AlphaFoldDB" id="A0A1B9F481"/>
<evidence type="ECO:0000256" key="2">
    <source>
        <dbReference type="ARBA" id="ARBA00022490"/>
    </source>
</evidence>
<keyword evidence="6 8" id="KW-0717">Septation</keyword>
<dbReference type="InterPro" id="IPR036525">
    <property type="entry name" value="Tubulin/FtsZ_GTPase_sf"/>
</dbReference>
<dbReference type="SUPFAM" id="SSF52490">
    <property type="entry name" value="Tubulin nucleotide-binding domain-like"/>
    <property type="match status" value="1"/>
</dbReference>
<dbReference type="InterPro" id="IPR037103">
    <property type="entry name" value="Tubulin/FtsZ-like_C"/>
</dbReference>
<dbReference type="GO" id="GO:0051258">
    <property type="term" value="P:protein polymerization"/>
    <property type="evidence" value="ECO:0007669"/>
    <property type="project" value="UniProtKB-UniRule"/>
</dbReference>
<keyword evidence="5 8" id="KW-0342">GTP-binding</keyword>
<feature type="domain" description="Tubulin/FtsZ GTPase" evidence="11">
    <location>
        <begin position="13"/>
        <end position="205"/>
    </location>
</feature>
<evidence type="ECO:0000256" key="9">
    <source>
        <dbReference type="NCBIfam" id="TIGR00065"/>
    </source>
</evidence>
<feature type="binding site" evidence="8">
    <location>
        <position position="139"/>
    </location>
    <ligand>
        <name>GTP</name>
        <dbReference type="ChEBI" id="CHEBI:37565"/>
    </ligand>
</feature>
<dbReference type="GO" id="GO:0003924">
    <property type="term" value="F:GTPase activity"/>
    <property type="evidence" value="ECO:0007669"/>
    <property type="project" value="UniProtKB-UniRule"/>
</dbReference>
<dbReference type="Pfam" id="PF12327">
    <property type="entry name" value="FtsZ_C"/>
    <property type="match status" value="1"/>
</dbReference>
<dbReference type="GO" id="GO:0032153">
    <property type="term" value="C:cell division site"/>
    <property type="evidence" value="ECO:0007669"/>
    <property type="project" value="UniProtKB-UniRule"/>
</dbReference>
<evidence type="ECO:0000256" key="6">
    <source>
        <dbReference type="ARBA" id="ARBA00023210"/>
    </source>
</evidence>
<feature type="binding site" evidence="8">
    <location>
        <position position="187"/>
    </location>
    <ligand>
        <name>GTP</name>
        <dbReference type="ChEBI" id="CHEBI:37565"/>
    </ligand>
</feature>
<keyword evidence="3 8" id="KW-0132">Cell division</keyword>
<evidence type="ECO:0000256" key="7">
    <source>
        <dbReference type="ARBA" id="ARBA00023306"/>
    </source>
</evidence>
<comment type="caution">
    <text evidence="13">The sequence shown here is derived from an EMBL/GenBank/DDBJ whole genome shotgun (WGS) entry which is preliminary data.</text>
</comment>
<feature type="binding site" evidence="8">
    <location>
        <begin position="108"/>
        <end position="110"/>
    </location>
    <ligand>
        <name>GTP</name>
        <dbReference type="ChEBI" id="CHEBI:37565"/>
    </ligand>
</feature>
<feature type="binding site" evidence="8">
    <location>
        <begin position="21"/>
        <end position="25"/>
    </location>
    <ligand>
        <name>GTP</name>
        <dbReference type="ChEBI" id="CHEBI:37565"/>
    </ligand>
</feature>
<feature type="domain" description="Tubulin/FtsZ 2-layer sandwich" evidence="12">
    <location>
        <begin position="207"/>
        <end position="326"/>
    </location>
</feature>
<dbReference type="GO" id="GO:0043093">
    <property type="term" value="P:FtsZ-dependent cytokinesis"/>
    <property type="evidence" value="ECO:0007669"/>
    <property type="project" value="UniProtKB-UniRule"/>
</dbReference>
<evidence type="ECO:0000256" key="8">
    <source>
        <dbReference type="HAMAP-Rule" id="MF_00909"/>
    </source>
</evidence>
<organism evidence="13 14">
    <name type="scientific">Dissulfuribacter thermophilus</name>
    <dbReference type="NCBI Taxonomy" id="1156395"/>
    <lineage>
        <taxon>Bacteria</taxon>
        <taxon>Pseudomonadati</taxon>
        <taxon>Thermodesulfobacteriota</taxon>
        <taxon>Dissulfuribacteria</taxon>
        <taxon>Dissulfuribacterales</taxon>
        <taxon>Dissulfuribacteraceae</taxon>
        <taxon>Dissulfuribacter</taxon>
    </lineage>
</organism>
<dbReference type="NCBIfam" id="TIGR00065">
    <property type="entry name" value="ftsZ"/>
    <property type="match status" value="1"/>
</dbReference>
<dbReference type="SMART" id="SM00864">
    <property type="entry name" value="Tubulin"/>
    <property type="match status" value="1"/>
</dbReference>
<keyword evidence="14" id="KW-1185">Reference proteome</keyword>
<dbReference type="RefSeq" id="WP_067619242.1">
    <property type="nucleotide sequence ID" value="NZ_MAGO01000009.1"/>
</dbReference>
<accession>A0A1B9F481</accession>
<dbReference type="InterPro" id="IPR020805">
    <property type="entry name" value="Cell_div_FtsZ_CS"/>
</dbReference>
<evidence type="ECO:0000259" key="11">
    <source>
        <dbReference type="SMART" id="SM00864"/>
    </source>
</evidence>
<dbReference type="GO" id="GO:0000917">
    <property type="term" value="P:division septum assembly"/>
    <property type="evidence" value="ECO:0007669"/>
    <property type="project" value="UniProtKB-KW"/>
</dbReference>
<evidence type="ECO:0000256" key="10">
    <source>
        <dbReference type="RuleBase" id="RU000631"/>
    </source>
</evidence>
<dbReference type="PROSITE" id="PS01135">
    <property type="entry name" value="FTSZ_2"/>
    <property type="match status" value="1"/>
</dbReference>
<dbReference type="PANTHER" id="PTHR30314:SF3">
    <property type="entry name" value="MITOCHONDRIAL DIVISION PROTEIN FSZA"/>
    <property type="match status" value="1"/>
</dbReference>
<evidence type="ECO:0000256" key="4">
    <source>
        <dbReference type="ARBA" id="ARBA00022741"/>
    </source>
</evidence>
<dbReference type="CDD" id="cd02201">
    <property type="entry name" value="FtsZ_type1"/>
    <property type="match status" value="1"/>
</dbReference>
<dbReference type="InterPro" id="IPR045061">
    <property type="entry name" value="FtsZ/CetZ"/>
</dbReference>
<evidence type="ECO:0000256" key="5">
    <source>
        <dbReference type="ARBA" id="ARBA00023134"/>
    </source>
</evidence>
<dbReference type="Gene3D" id="3.40.50.1440">
    <property type="entry name" value="Tubulin/FtsZ, GTPase domain"/>
    <property type="match status" value="1"/>
</dbReference>